<gene>
    <name evidence="4" type="ORF">K437DRAFT_256763</name>
</gene>
<dbReference type="GO" id="GO:0005634">
    <property type="term" value="C:nucleus"/>
    <property type="evidence" value="ECO:0007669"/>
    <property type="project" value="TreeGrafter"/>
</dbReference>
<proteinExistence type="inferred from homology"/>
<evidence type="ECO:0000313" key="5">
    <source>
        <dbReference type="Proteomes" id="UP000027361"/>
    </source>
</evidence>
<sequence>MDNHEAKSRSSARPASAIEDRELELKERLRRERDQAQSSHDERQHHLDGEDKRRVEDRAEEPSSRRDRGYDDVSEGFRERQRGYERRSHENGRHSPDPSFGCHQGYGPAGRQYKDGRYEGGYKERGHREHVDVYSRRSPPPQRRASPSYEPYAAGDSRSNPPRPPGPPPVRPANAPPSRYFDRPLPDASYRLDQPEHTAPGTQGGGWGRRGGGHLPDQGQGSEGSFFASRQAQRDSLAKQVVIWPESPREPYLYSDEERERRRKEKERRREERSSKGHRSSRHSRSHSHRSSRDKDADKKSRSHRHSKHSSRHSSTHKREYSTDESGSESDDSRDYDRKHRSSRRHRRREDGDERRHSSSGKRHRRSRSVASASSFASRDAHSDNERSTTRKDSENNSNALTQKEKCKNVANEDDSDGEVGPQLPVSEDGKPVDPRVFGGALLPGEGSAMAAYVAEGKRIPRRGEIGLTSERIEAFERAGFVMSGSRHKRMNAVRMRKENQVISAEEKRGILKLQKEEKMKKEAQIVSQFKEMVDTLQPPGR</sequence>
<keyword evidence="5" id="KW-1185">Reference proteome</keyword>
<feature type="compositionally biased region" description="Basic residues" evidence="2">
    <location>
        <begin position="339"/>
        <end position="348"/>
    </location>
</feature>
<evidence type="ECO:0000256" key="1">
    <source>
        <dbReference type="ARBA" id="ARBA00009313"/>
    </source>
</evidence>
<dbReference type="PANTHER" id="PTHR13087">
    <property type="entry name" value="NF-KAPPA B ACTIVATING PROTEIN"/>
    <property type="match status" value="1"/>
</dbReference>
<dbReference type="STRING" id="1037660.A0A066W1Z5"/>
<dbReference type="Proteomes" id="UP000027361">
    <property type="component" value="Unassembled WGS sequence"/>
</dbReference>
<dbReference type="GeneID" id="25264516"/>
<feature type="compositionally biased region" description="Basic and acidic residues" evidence="2">
    <location>
        <begin position="112"/>
        <end position="135"/>
    </location>
</feature>
<evidence type="ECO:0000313" key="4">
    <source>
        <dbReference type="EMBL" id="KDN45104.1"/>
    </source>
</evidence>
<feature type="compositionally biased region" description="Basic residues" evidence="2">
    <location>
        <begin position="358"/>
        <end position="368"/>
    </location>
</feature>
<comment type="similarity">
    <text evidence="1">Belongs to the NKAP family.</text>
</comment>
<feature type="compositionally biased region" description="Basic and acidic residues" evidence="2">
    <location>
        <begin position="291"/>
        <end position="300"/>
    </location>
</feature>
<dbReference type="GO" id="GO:0003682">
    <property type="term" value="F:chromatin binding"/>
    <property type="evidence" value="ECO:0007669"/>
    <property type="project" value="InterPro"/>
</dbReference>
<dbReference type="PANTHER" id="PTHR13087:SF0">
    <property type="entry name" value="NFKB ACTIVATING PROTEIN LIKE"/>
    <property type="match status" value="1"/>
</dbReference>
<dbReference type="AlphaFoldDB" id="A0A066W1Z5"/>
<dbReference type="InterPro" id="IPR040466">
    <property type="entry name" value="NKAP"/>
</dbReference>
<dbReference type="InParanoid" id="A0A066W1Z5"/>
<comment type="caution">
    <text evidence="4">The sequence shown here is derived from an EMBL/GenBank/DDBJ whole genome shotgun (WGS) entry which is preliminary data.</text>
</comment>
<feature type="compositionally biased region" description="Gly residues" evidence="2">
    <location>
        <begin position="202"/>
        <end position="214"/>
    </location>
</feature>
<feature type="region of interest" description="Disordered" evidence="2">
    <location>
        <begin position="1"/>
        <end position="434"/>
    </location>
</feature>
<dbReference type="InterPro" id="IPR009269">
    <property type="entry name" value="NKAP_C"/>
</dbReference>
<feature type="compositionally biased region" description="Basic residues" evidence="2">
    <location>
        <begin position="301"/>
        <end position="316"/>
    </location>
</feature>
<dbReference type="GO" id="GO:0010468">
    <property type="term" value="P:regulation of gene expression"/>
    <property type="evidence" value="ECO:0007669"/>
    <property type="project" value="TreeGrafter"/>
</dbReference>
<dbReference type="HOGENOM" id="CLU_032439_5_2_1"/>
<feature type="compositionally biased region" description="Low complexity" evidence="2">
    <location>
        <begin position="369"/>
        <end position="378"/>
    </location>
</feature>
<evidence type="ECO:0000259" key="3">
    <source>
        <dbReference type="Pfam" id="PF06047"/>
    </source>
</evidence>
<dbReference type="Pfam" id="PF06047">
    <property type="entry name" value="Nkap_C"/>
    <property type="match status" value="1"/>
</dbReference>
<dbReference type="EMBL" id="JMSN01000045">
    <property type="protein sequence ID" value="KDN45104.1"/>
    <property type="molecule type" value="Genomic_DNA"/>
</dbReference>
<protein>
    <submittedName>
        <fullName evidence="4">DUF926-domain-containing protein</fullName>
    </submittedName>
</protein>
<feature type="compositionally biased region" description="Pro residues" evidence="2">
    <location>
        <begin position="161"/>
        <end position="175"/>
    </location>
</feature>
<evidence type="ECO:0000256" key="2">
    <source>
        <dbReference type="SAM" id="MobiDB-lite"/>
    </source>
</evidence>
<reference evidence="4 5" key="1">
    <citation type="submission" date="2014-05" db="EMBL/GenBank/DDBJ databases">
        <title>Draft genome sequence of a rare smut relative, Tilletiaria anomala UBC 951.</title>
        <authorList>
            <consortium name="DOE Joint Genome Institute"/>
            <person name="Toome M."/>
            <person name="Kuo A."/>
            <person name="Henrissat B."/>
            <person name="Lipzen A."/>
            <person name="Tritt A."/>
            <person name="Yoshinaga Y."/>
            <person name="Zane M."/>
            <person name="Barry K."/>
            <person name="Grigoriev I.V."/>
            <person name="Spatafora J.W."/>
            <person name="Aimea M.C."/>
        </authorList>
    </citation>
    <scope>NUCLEOTIDE SEQUENCE [LARGE SCALE GENOMIC DNA]</scope>
    <source>
        <strain evidence="4 5">UBC 951</strain>
    </source>
</reference>
<feature type="compositionally biased region" description="Basic and acidic residues" evidence="2">
    <location>
        <begin position="18"/>
        <end position="96"/>
    </location>
</feature>
<accession>A0A066W1Z5</accession>
<feature type="compositionally biased region" description="Basic residues" evidence="2">
    <location>
        <begin position="276"/>
        <end position="290"/>
    </location>
</feature>
<feature type="compositionally biased region" description="Basic and acidic residues" evidence="2">
    <location>
        <begin position="379"/>
        <end position="395"/>
    </location>
</feature>
<dbReference type="OrthoDB" id="273141at2759"/>
<dbReference type="RefSeq" id="XP_013243066.1">
    <property type="nucleotide sequence ID" value="XM_013387612.1"/>
</dbReference>
<feature type="domain" description="NF-kappa-B-activating protein C-terminal" evidence="3">
    <location>
        <begin position="438"/>
        <end position="535"/>
    </location>
</feature>
<organism evidence="4 5">
    <name type="scientific">Tilletiaria anomala (strain ATCC 24038 / CBS 436.72 / UBC 951)</name>
    <dbReference type="NCBI Taxonomy" id="1037660"/>
    <lineage>
        <taxon>Eukaryota</taxon>
        <taxon>Fungi</taxon>
        <taxon>Dikarya</taxon>
        <taxon>Basidiomycota</taxon>
        <taxon>Ustilaginomycotina</taxon>
        <taxon>Exobasidiomycetes</taxon>
        <taxon>Georgefischeriales</taxon>
        <taxon>Tilletiariaceae</taxon>
        <taxon>Tilletiaria</taxon>
    </lineage>
</organism>
<name>A0A066W1Z5_TILAU</name>